<dbReference type="GO" id="GO:0005975">
    <property type="term" value="P:carbohydrate metabolic process"/>
    <property type="evidence" value="ECO:0007669"/>
    <property type="project" value="InterPro"/>
</dbReference>
<reference evidence="5 6" key="1">
    <citation type="journal article" date="2015" name="Stand. Genomic Sci.">
        <title>Genomic Encyclopedia of Bacterial and Archaeal Type Strains, Phase III: the genomes of soil and plant-associated and newly described type strains.</title>
        <authorList>
            <person name="Whitman W.B."/>
            <person name="Woyke T."/>
            <person name="Klenk H.P."/>
            <person name="Zhou Y."/>
            <person name="Lilburn T.G."/>
            <person name="Beck B.J."/>
            <person name="De Vos P."/>
            <person name="Vandamme P."/>
            <person name="Eisen J.A."/>
            <person name="Garrity G."/>
            <person name="Hugenholtz P."/>
            <person name="Kyrpides N.C."/>
        </authorList>
    </citation>
    <scope>NUCLEOTIDE SEQUENCE [LARGE SCALE GENOMIC DNA]</scope>
    <source>
        <strain evidence="5 6">CGMCC 1.7271</strain>
    </source>
</reference>
<dbReference type="PANTHER" id="PTHR10357">
    <property type="entry name" value="ALPHA-AMYLASE FAMILY MEMBER"/>
    <property type="match status" value="1"/>
</dbReference>
<gene>
    <name evidence="5" type="ORF">IQ13_0884</name>
</gene>
<dbReference type="Gene3D" id="2.60.40.10">
    <property type="entry name" value="Immunoglobulins"/>
    <property type="match status" value="1"/>
</dbReference>
<dbReference type="CDD" id="cd11340">
    <property type="entry name" value="AmyAc_bac_CMD_like_3"/>
    <property type="match status" value="1"/>
</dbReference>
<dbReference type="Pfam" id="PF00128">
    <property type="entry name" value="Alpha-amylase"/>
    <property type="match status" value="1"/>
</dbReference>
<dbReference type="SMART" id="SM00642">
    <property type="entry name" value="Aamy"/>
    <property type="match status" value="1"/>
</dbReference>
<dbReference type="InterPro" id="IPR019492">
    <property type="entry name" value="Cyclo-malto-dextrinase_C"/>
</dbReference>
<dbReference type="InterPro" id="IPR014756">
    <property type="entry name" value="Ig_E-set"/>
</dbReference>
<dbReference type="PANTHER" id="PTHR10357:SF210">
    <property type="entry name" value="MALTODEXTRIN GLUCOSIDASE"/>
    <property type="match status" value="1"/>
</dbReference>
<dbReference type="InterPro" id="IPR015171">
    <property type="entry name" value="Cyc-maltodext_N"/>
</dbReference>
<comment type="caution">
    <text evidence="5">The sequence shown here is derived from an EMBL/GenBank/DDBJ whole genome shotgun (WGS) entry which is preliminary data.</text>
</comment>
<feature type="chain" id="PRO_5021887223" evidence="3">
    <location>
        <begin position="21"/>
        <end position="618"/>
    </location>
</feature>
<dbReference type="Pfam" id="PF10438">
    <property type="entry name" value="Cyc-maltodext_C"/>
    <property type="match status" value="1"/>
</dbReference>
<dbReference type="Proteomes" id="UP000316167">
    <property type="component" value="Unassembled WGS sequence"/>
</dbReference>
<evidence type="ECO:0000313" key="6">
    <source>
        <dbReference type="Proteomes" id="UP000316167"/>
    </source>
</evidence>
<dbReference type="InterPro" id="IPR006047">
    <property type="entry name" value="GH13_cat_dom"/>
</dbReference>
<proteinExistence type="predicted"/>
<evidence type="ECO:0000259" key="4">
    <source>
        <dbReference type="SMART" id="SM00642"/>
    </source>
</evidence>
<accession>A0A562SYI2</accession>
<dbReference type="GO" id="GO:0016798">
    <property type="term" value="F:hydrolase activity, acting on glycosyl bonds"/>
    <property type="evidence" value="ECO:0007669"/>
    <property type="project" value="UniProtKB-KW"/>
</dbReference>
<evidence type="ECO:0000256" key="2">
    <source>
        <dbReference type="ARBA" id="ARBA00023295"/>
    </source>
</evidence>
<organism evidence="5 6">
    <name type="scientific">Lacibacter cauensis</name>
    <dbReference type="NCBI Taxonomy" id="510947"/>
    <lineage>
        <taxon>Bacteria</taxon>
        <taxon>Pseudomonadati</taxon>
        <taxon>Bacteroidota</taxon>
        <taxon>Chitinophagia</taxon>
        <taxon>Chitinophagales</taxon>
        <taxon>Chitinophagaceae</taxon>
        <taxon>Lacibacter</taxon>
    </lineage>
</organism>
<dbReference type="OrthoDB" id="9806009at2"/>
<dbReference type="RefSeq" id="WP_144884820.1">
    <property type="nucleotide sequence ID" value="NZ_VLLE01000002.1"/>
</dbReference>
<keyword evidence="1" id="KW-0378">Hydrolase</keyword>
<dbReference type="Gene3D" id="3.20.20.80">
    <property type="entry name" value="Glycosidases"/>
    <property type="match status" value="1"/>
</dbReference>
<dbReference type="SUPFAM" id="SSF81296">
    <property type="entry name" value="E set domains"/>
    <property type="match status" value="1"/>
</dbReference>
<keyword evidence="3" id="KW-0732">Signal</keyword>
<dbReference type="InterPro" id="IPR017853">
    <property type="entry name" value="GH"/>
</dbReference>
<dbReference type="Gene3D" id="2.60.40.1180">
    <property type="entry name" value="Golgi alpha-mannosidase II"/>
    <property type="match status" value="1"/>
</dbReference>
<dbReference type="Pfam" id="PF09087">
    <property type="entry name" value="Cyc-maltodext_N"/>
    <property type="match status" value="1"/>
</dbReference>
<evidence type="ECO:0000256" key="3">
    <source>
        <dbReference type="SAM" id="SignalP"/>
    </source>
</evidence>
<keyword evidence="2 5" id="KW-0326">Glycosidase</keyword>
<feature type="signal peptide" evidence="3">
    <location>
        <begin position="1"/>
        <end position="20"/>
    </location>
</feature>
<sequence>MRKRLFLLQLLLTAVTFSFAQNSYELYPSNWWVGMKYNKIQLMIRGNDVGKHSDFSIRYPGVTLTKVNRFSNRNYVILDITIAPVAKPGTIGIRSKNAAGKQSNFEFDLVPRRKGNGTAYANGATSSDLMYLIMPDRFSNGDPSNDRVPGMLDQTLRRDTVFNRHGGDLKGIQNHLDYFTDLGVTALWLNPIIENDMPERTEHGYAFTNHYKVDRRLGGNEAYRNLINAAHAKGIKIIQDAVYNHVGIEHILFKDQPDSTWFHRWPKFTQTNYKDQALFDPYAAAIDKKIMSDGWFVPSMPDWDQSNPFVQNFLIQHAIWTVEQFGIDGWRIDTYAYNDLVFMNKCNKALYDEYPRISIFGETWVHGVPNQSFFCENKYNIPYKSNLQATTDFQLLFYGIQPACNDKFGWTDGVNKLYTTAAQDYVYKDPMRQVIFLDNHDLPRFYSVVGEDTSKYKMAFAWMLTFRGIPQMYYGNEILMTGFTSPNDGYVRQDFPGGWEGDKDNKFTAAGRTEKENKIFNYIKRLANFRKTSSAIKTGKLMQFLPADGVYVYFRYDAKQTVMCVMNTNAEPKTIDLTRFTERIKGFSSAVDVAAGVEFKLEKELQLMPVSNLVLELK</sequence>
<dbReference type="SUPFAM" id="SSF51011">
    <property type="entry name" value="Glycosyl hydrolase domain"/>
    <property type="match status" value="1"/>
</dbReference>
<feature type="domain" description="Glycosyl hydrolase family 13 catalytic" evidence="4">
    <location>
        <begin position="132"/>
        <end position="530"/>
    </location>
</feature>
<keyword evidence="6" id="KW-1185">Reference proteome</keyword>
<dbReference type="InterPro" id="IPR013780">
    <property type="entry name" value="Glyco_hydro_b"/>
</dbReference>
<evidence type="ECO:0000256" key="1">
    <source>
        <dbReference type="ARBA" id="ARBA00022801"/>
    </source>
</evidence>
<evidence type="ECO:0000313" key="5">
    <source>
        <dbReference type="EMBL" id="TWI85720.1"/>
    </source>
</evidence>
<dbReference type="SUPFAM" id="SSF51445">
    <property type="entry name" value="(Trans)glycosidases"/>
    <property type="match status" value="1"/>
</dbReference>
<dbReference type="EMBL" id="VLLE01000002">
    <property type="protein sequence ID" value="TWI85720.1"/>
    <property type="molecule type" value="Genomic_DNA"/>
</dbReference>
<name>A0A562SYI2_9BACT</name>
<protein>
    <submittedName>
        <fullName evidence="5">Glycosidase</fullName>
    </submittedName>
</protein>
<dbReference type="InterPro" id="IPR013783">
    <property type="entry name" value="Ig-like_fold"/>
</dbReference>
<dbReference type="AlphaFoldDB" id="A0A562SYI2"/>